<evidence type="ECO:0000256" key="2">
    <source>
        <dbReference type="ARBA" id="ARBA00022475"/>
    </source>
</evidence>
<dbReference type="Proteomes" id="UP000301870">
    <property type="component" value="Chromosome 12"/>
</dbReference>
<evidence type="ECO:0000256" key="1">
    <source>
        <dbReference type="ARBA" id="ARBA00004651"/>
    </source>
</evidence>
<name>A0A9J7IKY0_SPOLT</name>
<protein>
    <submittedName>
        <fullName evidence="9">Uncharacterized protein LOC111351057</fullName>
    </submittedName>
</protein>
<dbReference type="AlphaFoldDB" id="A0A9J7IKY0"/>
<feature type="signal peptide" evidence="7">
    <location>
        <begin position="1"/>
        <end position="20"/>
    </location>
</feature>
<organism evidence="8 9">
    <name type="scientific">Spodoptera litura</name>
    <name type="common">Asian cotton leafworm</name>
    <dbReference type="NCBI Taxonomy" id="69820"/>
    <lineage>
        <taxon>Eukaryota</taxon>
        <taxon>Metazoa</taxon>
        <taxon>Ecdysozoa</taxon>
        <taxon>Arthropoda</taxon>
        <taxon>Hexapoda</taxon>
        <taxon>Insecta</taxon>
        <taxon>Pterygota</taxon>
        <taxon>Neoptera</taxon>
        <taxon>Endopterygota</taxon>
        <taxon>Lepidoptera</taxon>
        <taxon>Glossata</taxon>
        <taxon>Ditrysia</taxon>
        <taxon>Noctuoidea</taxon>
        <taxon>Noctuidae</taxon>
        <taxon>Amphipyrinae</taxon>
        <taxon>Spodoptera</taxon>
    </lineage>
</organism>
<evidence type="ECO:0000256" key="7">
    <source>
        <dbReference type="SAM" id="SignalP"/>
    </source>
</evidence>
<dbReference type="InterPro" id="IPR013604">
    <property type="entry name" value="7TM_chemorcpt"/>
</dbReference>
<dbReference type="GO" id="GO:0050909">
    <property type="term" value="P:sensory perception of taste"/>
    <property type="evidence" value="ECO:0007669"/>
    <property type="project" value="InterPro"/>
</dbReference>
<keyword evidence="4 6" id="KW-1133">Transmembrane helix</keyword>
<keyword evidence="8" id="KW-1185">Reference proteome</keyword>
<keyword evidence="5 6" id="KW-0472">Membrane</keyword>
<evidence type="ECO:0000256" key="5">
    <source>
        <dbReference type="ARBA" id="ARBA00023136"/>
    </source>
</evidence>
<dbReference type="RefSeq" id="XP_022818593.1">
    <property type="nucleotide sequence ID" value="XM_022962825.1"/>
</dbReference>
<evidence type="ECO:0000313" key="9">
    <source>
        <dbReference type="RefSeq" id="XP_022818593.1"/>
    </source>
</evidence>
<evidence type="ECO:0000256" key="4">
    <source>
        <dbReference type="ARBA" id="ARBA00022989"/>
    </source>
</evidence>
<dbReference type="Pfam" id="PF08395">
    <property type="entry name" value="7tm_7"/>
    <property type="match status" value="1"/>
</dbReference>
<comment type="subcellular location">
    <subcellularLocation>
        <location evidence="1">Cell membrane</location>
        <topology evidence="1">Multi-pass membrane protein</topology>
    </subcellularLocation>
</comment>
<evidence type="ECO:0000256" key="6">
    <source>
        <dbReference type="SAM" id="Phobius"/>
    </source>
</evidence>
<proteinExistence type="predicted"/>
<keyword evidence="7" id="KW-0732">Signal</keyword>
<keyword evidence="2" id="KW-1003">Cell membrane</keyword>
<accession>A0A9J7IKY0</accession>
<evidence type="ECO:0000256" key="3">
    <source>
        <dbReference type="ARBA" id="ARBA00022692"/>
    </source>
</evidence>
<feature type="transmembrane region" description="Helical" evidence="6">
    <location>
        <begin position="223"/>
        <end position="241"/>
    </location>
</feature>
<sequence length="242" mass="28239">MASLWVFKDIALIIIQCLQCEKFYIANERAKIACILLVRNENCPTEVPLRHSLDKDIRRIFYPFHILLLLVLSPKYTIKDNYITTNGTIRNLFSIFIECIAIDFVFINYNIECVYAISLIMLLKKYLNAWMNCLFKIYSHPSIELALFLWVSKDILLLIAQSMESEKFYIANEEAKATCMQLMKNKNCSRHEQRLYKQVLQTNRTFSRISACGFFYIDAQSTISLIGLLTGYVCVLLQFAFL</sequence>
<gene>
    <name evidence="9" type="primary">LOC111351057</name>
</gene>
<dbReference type="KEGG" id="sliu:111351057"/>
<dbReference type="OrthoDB" id="7414613at2759"/>
<evidence type="ECO:0000313" key="8">
    <source>
        <dbReference type="Proteomes" id="UP000301870"/>
    </source>
</evidence>
<reference evidence="9" key="1">
    <citation type="submission" date="2025-08" db="UniProtKB">
        <authorList>
            <consortium name="RefSeq"/>
        </authorList>
    </citation>
    <scope>IDENTIFICATION</scope>
    <source>
        <strain evidence="9">Ishihara</strain>
        <tissue evidence="9">Whole body</tissue>
    </source>
</reference>
<feature type="transmembrane region" description="Helical" evidence="6">
    <location>
        <begin position="93"/>
        <end position="123"/>
    </location>
</feature>
<keyword evidence="3 6" id="KW-0812">Transmembrane</keyword>
<dbReference type="GO" id="GO:0005886">
    <property type="term" value="C:plasma membrane"/>
    <property type="evidence" value="ECO:0007669"/>
    <property type="project" value="UniProtKB-SubCell"/>
</dbReference>
<dbReference type="GeneID" id="111351057"/>
<feature type="chain" id="PRO_5039953210" evidence="7">
    <location>
        <begin position="21"/>
        <end position="242"/>
    </location>
</feature>